<dbReference type="GO" id="GO:0004825">
    <property type="term" value="F:methionine-tRNA ligase activity"/>
    <property type="evidence" value="ECO:0007669"/>
    <property type="project" value="UniProtKB-EC"/>
</dbReference>
<feature type="domain" description="tRNA synthetases class I catalytic" evidence="14">
    <location>
        <begin position="27"/>
        <end position="140"/>
    </location>
</feature>
<name>A0A2M8G1Y6_9BACT</name>
<evidence type="ECO:0000256" key="1">
    <source>
        <dbReference type="ARBA" id="ARBA00001947"/>
    </source>
</evidence>
<keyword evidence="8" id="KW-0862">Zinc</keyword>
<accession>A0A2M8G1Y6</accession>
<evidence type="ECO:0000313" key="17">
    <source>
        <dbReference type="EMBL" id="PJC65492.1"/>
    </source>
</evidence>
<dbReference type="AlphaFoldDB" id="A0A2M8G1Y6"/>
<comment type="similarity">
    <text evidence="13">Belongs to the class-I aminoacyl-tRNA synthetase family.</text>
</comment>
<gene>
    <name evidence="17" type="ORF">CO020_00380</name>
</gene>
<evidence type="ECO:0000256" key="10">
    <source>
        <dbReference type="ARBA" id="ARBA00022917"/>
    </source>
</evidence>
<dbReference type="EC" id="6.1.1.10" evidence="3"/>
<dbReference type="Pfam" id="PF01406">
    <property type="entry name" value="tRNA-synt_1e"/>
    <property type="match status" value="1"/>
</dbReference>
<dbReference type="Pfam" id="PF08264">
    <property type="entry name" value="Anticodon_1"/>
    <property type="match status" value="1"/>
</dbReference>
<evidence type="ECO:0000259" key="16">
    <source>
        <dbReference type="Pfam" id="PF09334"/>
    </source>
</evidence>
<evidence type="ECO:0000256" key="7">
    <source>
        <dbReference type="ARBA" id="ARBA00022741"/>
    </source>
</evidence>
<sequence>MNGWPGKPETVKLLKSKKFYITTPIYYVNDRPHIGHAYTTIAADMLARYHRLQGDEVTFLTGTDENAQKTVDAAAKSGENVKAYTDRLADIWKSTWDKLDISNTDFIRTTEERHIRVVQEIWKRIWDNGDIYKGKYEGLYCNGHETFMKETDLVDGICPDHKTKPEWIVEENYFFNLKKYEKDLLKFYEDNPDFVTPVNRLNEVKSFVQQGLENISVSREKQKWGIPVPSDPKHVIYVWFDALINYISAVGIDGWIEHPADIHTVGKDIIRFHAVIWPAMLLSAKLPLPRQIMTNGFFTIDGIKISKSLGNAIDPVELVDKYGVDALRYFLLREIPYGEDGDFSETKFRERYNGELANGLGNFAARVLTLACKYDNLPRLLNLPTVLSESLAKTRQLVARHMDRFKFHETLEEIWELVSIGDAYMDSQKPWEKGDHRNTVAELTIFLLNIGEILEPFLPSTAEEIEKCITLTDPVIKVQKGKILFPRL</sequence>
<comment type="function">
    <text evidence="2">Is required not only for elongation of protein synthesis but also for the initiation of all mRNA translation through initiator tRNA(fMet) aminoacylation.</text>
</comment>
<keyword evidence="7 13" id="KW-0547">Nucleotide-binding</keyword>
<evidence type="ECO:0000256" key="13">
    <source>
        <dbReference type="RuleBase" id="RU363039"/>
    </source>
</evidence>
<keyword evidence="10 13" id="KW-0648">Protein biosynthesis</keyword>
<evidence type="ECO:0000256" key="8">
    <source>
        <dbReference type="ARBA" id="ARBA00022833"/>
    </source>
</evidence>
<evidence type="ECO:0000256" key="3">
    <source>
        <dbReference type="ARBA" id="ARBA00012838"/>
    </source>
</evidence>
<dbReference type="Gene3D" id="3.40.50.620">
    <property type="entry name" value="HUPs"/>
    <property type="match status" value="1"/>
</dbReference>
<dbReference type="NCBIfam" id="TIGR00398">
    <property type="entry name" value="metG"/>
    <property type="match status" value="1"/>
</dbReference>
<dbReference type="InterPro" id="IPR014758">
    <property type="entry name" value="Met-tRNA_synth"/>
</dbReference>
<dbReference type="GO" id="GO:0006431">
    <property type="term" value="P:methionyl-tRNA aminoacylation"/>
    <property type="evidence" value="ECO:0007669"/>
    <property type="project" value="InterPro"/>
</dbReference>
<feature type="domain" description="Methionyl/Leucyl tRNA synthetase" evidence="16">
    <location>
        <begin position="151"/>
        <end position="368"/>
    </location>
</feature>
<evidence type="ECO:0000256" key="5">
    <source>
        <dbReference type="ARBA" id="ARBA00022598"/>
    </source>
</evidence>
<evidence type="ECO:0000256" key="11">
    <source>
        <dbReference type="ARBA" id="ARBA00023146"/>
    </source>
</evidence>
<dbReference type="Pfam" id="PF09334">
    <property type="entry name" value="tRNA-synt_1g"/>
    <property type="match status" value="1"/>
</dbReference>
<dbReference type="PRINTS" id="PR01041">
    <property type="entry name" value="TRNASYNTHMET"/>
</dbReference>
<dbReference type="PANTHER" id="PTHR43326:SF1">
    <property type="entry name" value="METHIONINE--TRNA LIGASE, MITOCHONDRIAL"/>
    <property type="match status" value="1"/>
</dbReference>
<reference evidence="18" key="1">
    <citation type="submission" date="2017-09" db="EMBL/GenBank/DDBJ databases">
        <title>Depth-based differentiation of microbial function through sediment-hosted aquifers and enrichment of novel symbionts in the deep terrestrial subsurface.</title>
        <authorList>
            <person name="Probst A.J."/>
            <person name="Ladd B."/>
            <person name="Jarett J.K."/>
            <person name="Geller-Mcgrath D.E."/>
            <person name="Sieber C.M.K."/>
            <person name="Emerson J.B."/>
            <person name="Anantharaman K."/>
            <person name="Thomas B.C."/>
            <person name="Malmstrom R."/>
            <person name="Stieglmeier M."/>
            <person name="Klingl A."/>
            <person name="Woyke T."/>
            <person name="Ryan C.M."/>
            <person name="Banfield J.F."/>
        </authorList>
    </citation>
    <scope>NUCLEOTIDE SEQUENCE [LARGE SCALE GENOMIC DNA]</scope>
</reference>
<evidence type="ECO:0000256" key="12">
    <source>
        <dbReference type="ARBA" id="ARBA00030904"/>
    </source>
</evidence>
<keyword evidence="5 13" id="KW-0436">Ligase</keyword>
<evidence type="ECO:0000256" key="4">
    <source>
        <dbReference type="ARBA" id="ARBA00018753"/>
    </source>
</evidence>
<evidence type="ECO:0000256" key="9">
    <source>
        <dbReference type="ARBA" id="ARBA00022840"/>
    </source>
</evidence>
<dbReference type="SUPFAM" id="SSF52374">
    <property type="entry name" value="Nucleotidylyl transferase"/>
    <property type="match status" value="1"/>
</dbReference>
<dbReference type="InterPro" id="IPR033911">
    <property type="entry name" value="MetRS_core"/>
</dbReference>
<comment type="cofactor">
    <cofactor evidence="1">
        <name>Zn(2+)</name>
        <dbReference type="ChEBI" id="CHEBI:29105"/>
    </cofactor>
</comment>
<evidence type="ECO:0000256" key="6">
    <source>
        <dbReference type="ARBA" id="ARBA00022723"/>
    </source>
</evidence>
<dbReference type="PANTHER" id="PTHR43326">
    <property type="entry name" value="METHIONYL-TRNA SYNTHETASE"/>
    <property type="match status" value="1"/>
</dbReference>
<evidence type="ECO:0000259" key="15">
    <source>
        <dbReference type="Pfam" id="PF08264"/>
    </source>
</evidence>
<evidence type="ECO:0000256" key="2">
    <source>
        <dbReference type="ARBA" id="ARBA00003314"/>
    </source>
</evidence>
<dbReference type="GO" id="GO:0046872">
    <property type="term" value="F:metal ion binding"/>
    <property type="evidence" value="ECO:0007669"/>
    <property type="project" value="UniProtKB-KW"/>
</dbReference>
<dbReference type="FunFam" id="2.170.220.10:FF:000002">
    <property type="entry name" value="Methionine--tRNA ligase"/>
    <property type="match status" value="1"/>
</dbReference>
<feature type="domain" description="Methionyl/Valyl/Leucyl/Isoleucyl-tRNA synthetase anticodon-binding" evidence="15">
    <location>
        <begin position="390"/>
        <end position="466"/>
    </location>
</feature>
<dbReference type="InterPro" id="IPR015413">
    <property type="entry name" value="Methionyl/Leucyl_tRNA_Synth"/>
</dbReference>
<keyword evidence="6" id="KW-0479">Metal-binding</keyword>
<dbReference type="SUPFAM" id="SSF47323">
    <property type="entry name" value="Anticodon-binding domain of a subclass of class I aminoacyl-tRNA synthetases"/>
    <property type="match status" value="1"/>
</dbReference>
<dbReference type="InterPro" id="IPR023457">
    <property type="entry name" value="Met-tRNA_synth_2"/>
</dbReference>
<evidence type="ECO:0000313" key="18">
    <source>
        <dbReference type="Proteomes" id="UP000229674"/>
    </source>
</evidence>
<dbReference type="InterPro" id="IPR009080">
    <property type="entry name" value="tRNAsynth_Ia_anticodon-bd"/>
</dbReference>
<dbReference type="EMBL" id="PFQX01000015">
    <property type="protein sequence ID" value="PJC65492.1"/>
    <property type="molecule type" value="Genomic_DNA"/>
</dbReference>
<protein>
    <recommendedName>
        <fullName evidence="4">Methionine--tRNA ligase</fullName>
        <ecNumber evidence="3">6.1.1.10</ecNumber>
    </recommendedName>
    <alternativeName>
        <fullName evidence="12">Methionyl-tRNA synthetase</fullName>
    </alternativeName>
</protein>
<dbReference type="GO" id="GO:0005524">
    <property type="term" value="F:ATP binding"/>
    <property type="evidence" value="ECO:0007669"/>
    <property type="project" value="UniProtKB-KW"/>
</dbReference>
<dbReference type="Gene3D" id="1.10.730.10">
    <property type="entry name" value="Isoleucyl-tRNA Synthetase, Domain 1"/>
    <property type="match status" value="1"/>
</dbReference>
<keyword evidence="11 13" id="KW-0030">Aminoacyl-tRNA synthetase</keyword>
<dbReference type="InterPro" id="IPR014729">
    <property type="entry name" value="Rossmann-like_a/b/a_fold"/>
</dbReference>
<dbReference type="CDD" id="cd00814">
    <property type="entry name" value="MetRS_core"/>
    <property type="match status" value="1"/>
</dbReference>
<dbReference type="Proteomes" id="UP000229674">
    <property type="component" value="Unassembled WGS sequence"/>
</dbReference>
<dbReference type="Gene3D" id="2.170.220.10">
    <property type="match status" value="1"/>
</dbReference>
<evidence type="ECO:0000259" key="14">
    <source>
        <dbReference type="Pfam" id="PF01406"/>
    </source>
</evidence>
<dbReference type="InterPro" id="IPR013155">
    <property type="entry name" value="M/V/L/I-tRNA-synth_anticd-bd"/>
</dbReference>
<comment type="caution">
    <text evidence="17">The sequence shown here is derived from an EMBL/GenBank/DDBJ whole genome shotgun (WGS) entry which is preliminary data.</text>
</comment>
<organism evidence="17 18">
    <name type="scientific">Candidatus Colwellbacteria bacterium CG_4_9_14_0_2_um_filter_50_12</name>
    <dbReference type="NCBI Taxonomy" id="1974538"/>
    <lineage>
        <taxon>Bacteria</taxon>
        <taxon>Candidatus Colwelliibacteriota</taxon>
    </lineage>
</organism>
<proteinExistence type="inferred from homology"/>
<dbReference type="InterPro" id="IPR032678">
    <property type="entry name" value="tRNA-synt_1_cat_dom"/>
</dbReference>
<keyword evidence="9 13" id="KW-0067">ATP-binding</keyword>